<feature type="domain" description="VTT" evidence="7">
    <location>
        <begin position="85"/>
        <end position="202"/>
    </location>
</feature>
<proteinExistence type="inferred from homology"/>
<dbReference type="Proteomes" id="UP001148482">
    <property type="component" value="Unassembled WGS sequence"/>
</dbReference>
<evidence type="ECO:0000313" key="9">
    <source>
        <dbReference type="Proteomes" id="UP001148482"/>
    </source>
</evidence>
<evidence type="ECO:0000256" key="6">
    <source>
        <dbReference type="RuleBase" id="RU366058"/>
    </source>
</evidence>
<comment type="subcellular location">
    <subcellularLocation>
        <location evidence="1 6">Cell membrane</location>
        <topology evidence="1 6">Multi-pass membrane protein</topology>
    </subcellularLocation>
</comment>
<dbReference type="PANTHER" id="PTHR12677">
    <property type="entry name" value="GOLGI APPARATUS MEMBRANE PROTEIN TVP38-RELATED"/>
    <property type="match status" value="1"/>
</dbReference>
<sequence>MENQSIETSSVKQSKLPLYISAAIVISVVLAYFFIPGVQSWLSEAWNVLTSDDNERIKAWVGNFGWFGPVVLVLTMIAQMFLLVIPTIALMVVSVLAYGPIWGSAIILVSVFSASSVGYFIGRYFGPVIVEKLIGQKNEKKISDFIDDYGFWAVIVTRLNPFLSNDAISFVAGILKMGYWKFIGATMVGIAPLTLFIAIIGKSTDALKSGLLYGSIISLILFGLYVYWDKRKRNSTSKSHA</sequence>
<protein>
    <recommendedName>
        <fullName evidence="6">TVP38/TMEM64 family membrane protein</fullName>
    </recommendedName>
</protein>
<dbReference type="InterPro" id="IPR015414">
    <property type="entry name" value="TMEM64"/>
</dbReference>
<dbReference type="EMBL" id="JAPJDA010000010">
    <property type="protein sequence ID" value="MCX2837975.1"/>
    <property type="molecule type" value="Genomic_DNA"/>
</dbReference>
<comment type="similarity">
    <text evidence="6">Belongs to the TVP38/TMEM64 family.</text>
</comment>
<keyword evidence="9" id="KW-1185">Reference proteome</keyword>
<dbReference type="Pfam" id="PF09335">
    <property type="entry name" value="VTT_dom"/>
    <property type="match status" value="1"/>
</dbReference>
<keyword evidence="2 6" id="KW-1003">Cell membrane</keyword>
<evidence type="ECO:0000256" key="2">
    <source>
        <dbReference type="ARBA" id="ARBA00022475"/>
    </source>
</evidence>
<comment type="caution">
    <text evidence="8">The sequence shown here is derived from an EMBL/GenBank/DDBJ whole genome shotgun (WGS) entry which is preliminary data.</text>
</comment>
<reference evidence="8" key="1">
    <citation type="submission" date="2022-11" db="EMBL/GenBank/DDBJ databases">
        <title>Salinimicrobium profundisediminis sp. nov., isolated from deep-sea sediment of the Mariana Trench.</title>
        <authorList>
            <person name="Fu H."/>
        </authorList>
    </citation>
    <scope>NUCLEOTIDE SEQUENCE</scope>
    <source>
        <strain evidence="8">MT39</strain>
    </source>
</reference>
<feature type="transmembrane region" description="Helical" evidence="6">
    <location>
        <begin position="16"/>
        <end position="35"/>
    </location>
</feature>
<feature type="transmembrane region" description="Helical" evidence="6">
    <location>
        <begin position="101"/>
        <end position="122"/>
    </location>
</feature>
<evidence type="ECO:0000256" key="5">
    <source>
        <dbReference type="ARBA" id="ARBA00023136"/>
    </source>
</evidence>
<dbReference type="GO" id="GO:0005886">
    <property type="term" value="C:plasma membrane"/>
    <property type="evidence" value="ECO:0007669"/>
    <property type="project" value="UniProtKB-SubCell"/>
</dbReference>
<dbReference type="AlphaFoldDB" id="A0A9X3CZ32"/>
<keyword evidence="5 6" id="KW-0472">Membrane</keyword>
<organism evidence="8 9">
    <name type="scientific">Salinimicrobium profundisediminis</name>
    <dbReference type="NCBI Taxonomy" id="2994553"/>
    <lineage>
        <taxon>Bacteria</taxon>
        <taxon>Pseudomonadati</taxon>
        <taxon>Bacteroidota</taxon>
        <taxon>Flavobacteriia</taxon>
        <taxon>Flavobacteriales</taxon>
        <taxon>Flavobacteriaceae</taxon>
        <taxon>Salinimicrobium</taxon>
    </lineage>
</organism>
<evidence type="ECO:0000256" key="3">
    <source>
        <dbReference type="ARBA" id="ARBA00022692"/>
    </source>
</evidence>
<evidence type="ECO:0000256" key="4">
    <source>
        <dbReference type="ARBA" id="ARBA00022989"/>
    </source>
</evidence>
<dbReference type="InterPro" id="IPR032816">
    <property type="entry name" value="VTT_dom"/>
</dbReference>
<dbReference type="PANTHER" id="PTHR12677:SF59">
    <property type="entry name" value="GOLGI APPARATUS MEMBRANE PROTEIN TVP38-RELATED"/>
    <property type="match status" value="1"/>
</dbReference>
<feature type="transmembrane region" description="Helical" evidence="6">
    <location>
        <begin position="211"/>
        <end position="228"/>
    </location>
</feature>
<keyword evidence="3 6" id="KW-0812">Transmembrane</keyword>
<evidence type="ECO:0000313" key="8">
    <source>
        <dbReference type="EMBL" id="MCX2837975.1"/>
    </source>
</evidence>
<gene>
    <name evidence="8" type="ORF">OQ279_07380</name>
</gene>
<keyword evidence="4 6" id="KW-1133">Transmembrane helix</keyword>
<dbReference type="RefSeq" id="WP_266069224.1">
    <property type="nucleotide sequence ID" value="NZ_JAPJDA010000010.1"/>
</dbReference>
<accession>A0A9X3CZ32</accession>
<feature type="transmembrane region" description="Helical" evidence="6">
    <location>
        <begin position="179"/>
        <end position="199"/>
    </location>
</feature>
<evidence type="ECO:0000259" key="7">
    <source>
        <dbReference type="Pfam" id="PF09335"/>
    </source>
</evidence>
<evidence type="ECO:0000256" key="1">
    <source>
        <dbReference type="ARBA" id="ARBA00004651"/>
    </source>
</evidence>
<feature type="transmembrane region" description="Helical" evidence="6">
    <location>
        <begin position="66"/>
        <end position="95"/>
    </location>
</feature>
<name>A0A9X3CZ32_9FLAO</name>